<organism evidence="1 2">
    <name type="scientific">Racocetra persica</name>
    <dbReference type="NCBI Taxonomy" id="160502"/>
    <lineage>
        <taxon>Eukaryota</taxon>
        <taxon>Fungi</taxon>
        <taxon>Fungi incertae sedis</taxon>
        <taxon>Mucoromycota</taxon>
        <taxon>Glomeromycotina</taxon>
        <taxon>Glomeromycetes</taxon>
        <taxon>Diversisporales</taxon>
        <taxon>Gigasporaceae</taxon>
        <taxon>Racocetra</taxon>
    </lineage>
</organism>
<evidence type="ECO:0000313" key="2">
    <source>
        <dbReference type="Proteomes" id="UP000789920"/>
    </source>
</evidence>
<feature type="non-terminal residue" evidence="1">
    <location>
        <position position="54"/>
    </location>
</feature>
<keyword evidence="2" id="KW-1185">Reference proteome</keyword>
<proteinExistence type="predicted"/>
<reference evidence="1" key="1">
    <citation type="submission" date="2021-06" db="EMBL/GenBank/DDBJ databases">
        <authorList>
            <person name="Kallberg Y."/>
            <person name="Tangrot J."/>
            <person name="Rosling A."/>
        </authorList>
    </citation>
    <scope>NUCLEOTIDE SEQUENCE</scope>
    <source>
        <strain evidence="1">MA461A</strain>
    </source>
</reference>
<feature type="non-terminal residue" evidence="1">
    <location>
        <position position="1"/>
    </location>
</feature>
<sequence>ESKAKYKMTRNAAIRMALFSTGFLVISLIASINTWINIFSNTPLQTGVSENDVA</sequence>
<accession>A0ACA9SZ19</accession>
<comment type="caution">
    <text evidence="1">The sequence shown here is derived from an EMBL/GenBank/DDBJ whole genome shotgun (WGS) entry which is preliminary data.</text>
</comment>
<protein>
    <submittedName>
        <fullName evidence="1">31399_t:CDS:1</fullName>
    </submittedName>
</protein>
<evidence type="ECO:0000313" key="1">
    <source>
        <dbReference type="EMBL" id="CAG8849489.1"/>
    </source>
</evidence>
<dbReference type="Proteomes" id="UP000789920">
    <property type="component" value="Unassembled WGS sequence"/>
</dbReference>
<name>A0ACA9SZ19_9GLOM</name>
<gene>
    <name evidence="1" type="ORF">RPERSI_LOCUS35613</name>
</gene>
<dbReference type="EMBL" id="CAJVQC010165785">
    <property type="protein sequence ID" value="CAG8849489.1"/>
    <property type="molecule type" value="Genomic_DNA"/>
</dbReference>